<feature type="transmembrane region" description="Helical" evidence="6">
    <location>
        <begin position="82"/>
        <end position="102"/>
    </location>
</feature>
<evidence type="ECO:0000256" key="3">
    <source>
        <dbReference type="ARBA" id="ARBA00022692"/>
    </source>
</evidence>
<evidence type="ECO:0000256" key="2">
    <source>
        <dbReference type="ARBA" id="ARBA00007524"/>
    </source>
</evidence>
<dbReference type="Proteomes" id="UP001206983">
    <property type="component" value="Unassembled WGS sequence"/>
</dbReference>
<feature type="transmembrane region" description="Helical" evidence="6">
    <location>
        <begin position="12"/>
        <end position="38"/>
    </location>
</feature>
<evidence type="ECO:0000256" key="1">
    <source>
        <dbReference type="ARBA" id="ARBA00004141"/>
    </source>
</evidence>
<organism evidence="7 8">
    <name type="scientific">Methanolobus chelungpuianus</name>
    <dbReference type="NCBI Taxonomy" id="502115"/>
    <lineage>
        <taxon>Archaea</taxon>
        <taxon>Methanobacteriati</taxon>
        <taxon>Methanobacteriota</taxon>
        <taxon>Stenosarchaea group</taxon>
        <taxon>Methanomicrobia</taxon>
        <taxon>Methanosarcinales</taxon>
        <taxon>Methanosarcinaceae</taxon>
        <taxon>Methanolobus</taxon>
    </lineage>
</organism>
<comment type="subcellular location">
    <subcellularLocation>
        <location evidence="1">Membrane</location>
        <topology evidence="1">Multi-pass membrane protein</topology>
    </subcellularLocation>
</comment>
<feature type="transmembrane region" description="Helical" evidence="6">
    <location>
        <begin position="108"/>
        <end position="129"/>
    </location>
</feature>
<accession>A0AAE3H917</accession>
<dbReference type="InterPro" id="IPR004307">
    <property type="entry name" value="TspO_MBR"/>
</dbReference>
<dbReference type="PANTHER" id="PTHR10057">
    <property type="entry name" value="PERIPHERAL-TYPE BENZODIAZEPINE RECEPTOR"/>
    <property type="match status" value="1"/>
</dbReference>
<evidence type="ECO:0000256" key="6">
    <source>
        <dbReference type="SAM" id="Phobius"/>
    </source>
</evidence>
<keyword evidence="3 6" id="KW-0812">Transmembrane</keyword>
<proteinExistence type="inferred from homology"/>
<protein>
    <submittedName>
        <fullName evidence="7">TspO and MBR</fullName>
    </submittedName>
</protein>
<feature type="transmembrane region" description="Helical" evidence="6">
    <location>
        <begin position="136"/>
        <end position="157"/>
    </location>
</feature>
<evidence type="ECO:0000313" key="8">
    <source>
        <dbReference type="Proteomes" id="UP001206983"/>
    </source>
</evidence>
<keyword evidence="4 6" id="KW-1133">Transmembrane helix</keyword>
<reference evidence="7 8" key="1">
    <citation type="journal article" date="2011" name="Appl. Environ. Microbiol.">
        <title>Methanogenic archaea isolated from Taiwan's Chelungpu fault.</title>
        <authorList>
            <person name="Wu S.Y."/>
            <person name="Lai M.C."/>
        </authorList>
    </citation>
    <scope>NUCLEOTIDE SEQUENCE [LARGE SCALE GENOMIC DNA]</scope>
    <source>
        <strain evidence="7 8">St545Mb</strain>
    </source>
</reference>
<dbReference type="Gene3D" id="1.20.1260.100">
    <property type="entry name" value="TspO/MBR protein"/>
    <property type="match status" value="1"/>
</dbReference>
<dbReference type="GO" id="GO:0033013">
    <property type="term" value="P:tetrapyrrole metabolic process"/>
    <property type="evidence" value="ECO:0007669"/>
    <property type="project" value="UniProtKB-ARBA"/>
</dbReference>
<evidence type="ECO:0000256" key="4">
    <source>
        <dbReference type="ARBA" id="ARBA00022989"/>
    </source>
</evidence>
<dbReference type="CDD" id="cd15904">
    <property type="entry name" value="TSPO_MBR"/>
    <property type="match status" value="1"/>
</dbReference>
<name>A0AAE3H917_9EURY</name>
<feature type="transmembrane region" description="Helical" evidence="6">
    <location>
        <begin position="50"/>
        <end position="70"/>
    </location>
</feature>
<dbReference type="InterPro" id="IPR038330">
    <property type="entry name" value="TspO/MBR-related_sf"/>
</dbReference>
<comment type="caution">
    <text evidence="7">The sequence shown here is derived from an EMBL/GenBank/DDBJ whole genome shotgun (WGS) entry which is preliminary data.</text>
</comment>
<keyword evidence="5 6" id="KW-0472">Membrane</keyword>
<dbReference type="PIRSF" id="PIRSF005859">
    <property type="entry name" value="PBR"/>
    <property type="match status" value="1"/>
</dbReference>
<gene>
    <name evidence="7" type="ORF">PV02_03190</name>
</gene>
<dbReference type="EMBL" id="JTEO01000002">
    <property type="protein sequence ID" value="MCQ6962372.1"/>
    <property type="molecule type" value="Genomic_DNA"/>
</dbReference>
<evidence type="ECO:0000313" key="7">
    <source>
        <dbReference type="EMBL" id="MCQ6962372.1"/>
    </source>
</evidence>
<comment type="similarity">
    <text evidence="2">Belongs to the TspO/BZRP family.</text>
</comment>
<dbReference type="FunFam" id="1.20.1260.100:FF:000001">
    <property type="entry name" value="translocator protein 2"/>
    <property type="match status" value="1"/>
</dbReference>
<dbReference type="AlphaFoldDB" id="A0AAE3H917"/>
<keyword evidence="8" id="KW-1185">Reference proteome</keyword>
<dbReference type="PANTHER" id="PTHR10057:SF0">
    <property type="entry name" value="TRANSLOCATOR PROTEIN"/>
    <property type="match status" value="1"/>
</dbReference>
<dbReference type="Pfam" id="PF03073">
    <property type="entry name" value="TspO_MBR"/>
    <property type="match status" value="1"/>
</dbReference>
<evidence type="ECO:0000256" key="5">
    <source>
        <dbReference type="ARBA" id="ARBA00023136"/>
    </source>
</evidence>
<dbReference type="GO" id="GO:0016020">
    <property type="term" value="C:membrane"/>
    <property type="evidence" value="ECO:0007669"/>
    <property type="project" value="UniProtKB-SubCell"/>
</dbReference>
<sequence>MDLRDIDWKKLIASLVVCQLAGLLGAIFTGPAIPAWYAALEKPSFVPPDWAFPVVWTILFLLMGISLYLVWNKGWGRRDVRLAMGVFGLQLFLNFLWSVLFFGMRSPLLGLVGIVFLWLAIAATTWRFYRISITAGLLLLPYLAWVSFAALLNYYIWLLNP</sequence>